<proteinExistence type="predicted"/>
<dbReference type="Proteomes" id="UP000008710">
    <property type="component" value="Plasmid pRHL2"/>
</dbReference>
<evidence type="ECO:0000313" key="1">
    <source>
        <dbReference type="EMBL" id="ABH00590.1"/>
    </source>
</evidence>
<dbReference type="PATRIC" id="fig|101510.16.peg.8784"/>
<dbReference type="PANTHER" id="PTHR30292:SF0">
    <property type="entry name" value="5-OXOPROLINASE SUBUNIT A"/>
    <property type="match status" value="1"/>
</dbReference>
<keyword evidence="1" id="KW-0614">Plasmid</keyword>
<sequence>MRIDLNADAGESFGRWVLGHDEELLKHVTSVNTACGFHGGDPGWMRNSVRLAKENDVDLGAHPGFPDLGGFGRRTLAASHEEVVDMCVYQVGALMAFAKMAGVRMTHVKPHGSLNVMINQDHELLVKFAEAMVELHEGLDIVTFTGAPANVLRDRGFRVRAEIVADMEYDDDGNVIIERLPPRKEPQYVAARGVEMAQGILTTIGGEKLDIEADTLCIHGDRPNAVDIGAALRRALTDADIEVVALSRRSVQST</sequence>
<dbReference type="Gene3D" id="3.20.20.370">
    <property type="entry name" value="Glycoside hydrolase/deacetylase"/>
    <property type="match status" value="1"/>
</dbReference>
<evidence type="ECO:0000313" key="2">
    <source>
        <dbReference type="Proteomes" id="UP000008710"/>
    </source>
</evidence>
<dbReference type="KEGG" id="rha:RHA1_ro10401"/>
<geneLocation type="plasmid" evidence="1 2">
    <name>pRHL2</name>
</geneLocation>
<dbReference type="HOGENOM" id="CLU_069535_0_0_11"/>
<dbReference type="PANTHER" id="PTHR30292">
    <property type="entry name" value="UNCHARACTERIZED PROTEIN YBGL-RELATED"/>
    <property type="match status" value="1"/>
</dbReference>
<dbReference type="GO" id="GO:0005975">
    <property type="term" value="P:carbohydrate metabolic process"/>
    <property type="evidence" value="ECO:0007669"/>
    <property type="project" value="InterPro"/>
</dbReference>
<dbReference type="InterPro" id="IPR011330">
    <property type="entry name" value="Glyco_hydro/deAcase_b/a-brl"/>
</dbReference>
<organism evidence="1 2">
    <name type="scientific">Rhodococcus jostii (strain RHA1)</name>
    <dbReference type="NCBI Taxonomy" id="101510"/>
    <lineage>
        <taxon>Bacteria</taxon>
        <taxon>Bacillati</taxon>
        <taxon>Actinomycetota</taxon>
        <taxon>Actinomycetes</taxon>
        <taxon>Mycobacteriales</taxon>
        <taxon>Nocardiaceae</taxon>
        <taxon>Rhodococcus</taxon>
    </lineage>
</organism>
<dbReference type="NCBIfam" id="NF003814">
    <property type="entry name" value="PRK05406.1-3"/>
    <property type="match status" value="1"/>
</dbReference>
<dbReference type="SUPFAM" id="SSF88713">
    <property type="entry name" value="Glycoside hydrolase/deacetylase"/>
    <property type="match status" value="1"/>
</dbReference>
<accession>Q0RVU6</accession>
<gene>
    <name evidence="1" type="ordered locus">RHA1_ro10401</name>
</gene>
<dbReference type="CDD" id="cd10787">
    <property type="entry name" value="LamB_YcsF_like"/>
    <property type="match status" value="1"/>
</dbReference>
<dbReference type="InterPro" id="IPR005501">
    <property type="entry name" value="LamB/YcsF/PxpA-like"/>
</dbReference>
<name>Q0RVU6_RHOJR</name>
<dbReference type="EMBL" id="CP000433">
    <property type="protein sequence ID" value="ABH00590.1"/>
    <property type="molecule type" value="Genomic_DNA"/>
</dbReference>
<dbReference type="Pfam" id="PF03746">
    <property type="entry name" value="LamB_YcsF"/>
    <property type="match status" value="1"/>
</dbReference>
<protein>
    <submittedName>
        <fullName evidence="1">Uncharacterized protein</fullName>
    </submittedName>
</protein>
<dbReference type="AlphaFoldDB" id="Q0RVU6"/>
<reference evidence="2" key="1">
    <citation type="journal article" date="2006" name="Proc. Natl. Acad. Sci. U.S.A.">
        <title>The complete genome of Rhodococcus sp. RHA1 provides insights into a catabolic powerhouse.</title>
        <authorList>
            <person name="McLeod M.P."/>
            <person name="Warren R.L."/>
            <person name="Hsiao W.W.L."/>
            <person name="Araki N."/>
            <person name="Myhre M."/>
            <person name="Fernandes C."/>
            <person name="Miyazawa D."/>
            <person name="Wong W."/>
            <person name="Lillquist A.L."/>
            <person name="Wang D."/>
            <person name="Dosanjh M."/>
            <person name="Hara H."/>
            <person name="Petrescu A."/>
            <person name="Morin R.D."/>
            <person name="Yang G."/>
            <person name="Stott J.M."/>
            <person name="Schein J.E."/>
            <person name="Shin H."/>
            <person name="Smailus D."/>
            <person name="Siddiqui A.S."/>
            <person name="Marra M.A."/>
            <person name="Jones S.J.M."/>
            <person name="Holt R."/>
            <person name="Brinkman F.S.L."/>
            <person name="Miyauchi K."/>
            <person name="Fukuda M."/>
            <person name="Davies J.E."/>
            <person name="Mohn W.W."/>
            <person name="Eltis L.D."/>
        </authorList>
    </citation>
    <scope>NUCLEOTIDE SEQUENCE [LARGE SCALE GENOMIC DNA]</scope>
    <source>
        <strain evidence="2">RHA1</strain>
    </source>
</reference>
<dbReference type="RefSeq" id="WP_011600224.1">
    <property type="nucleotide sequence ID" value="NC_008270.1"/>
</dbReference>